<accession>A0A5C6E7W6</accession>
<gene>
    <name evidence="2" type="ORF">Q31b_01010</name>
</gene>
<keyword evidence="1" id="KW-0175">Coiled coil</keyword>
<proteinExistence type="predicted"/>
<reference evidence="2 3" key="1">
    <citation type="submission" date="2019-02" db="EMBL/GenBank/DDBJ databases">
        <title>Deep-cultivation of Planctomycetes and their phenomic and genomic characterization uncovers novel biology.</title>
        <authorList>
            <person name="Wiegand S."/>
            <person name="Jogler M."/>
            <person name="Boedeker C."/>
            <person name="Pinto D."/>
            <person name="Vollmers J."/>
            <person name="Rivas-Marin E."/>
            <person name="Kohn T."/>
            <person name="Peeters S.H."/>
            <person name="Heuer A."/>
            <person name="Rast P."/>
            <person name="Oberbeckmann S."/>
            <person name="Bunk B."/>
            <person name="Jeske O."/>
            <person name="Meyerdierks A."/>
            <person name="Storesund J.E."/>
            <person name="Kallscheuer N."/>
            <person name="Luecker S."/>
            <person name="Lage O.M."/>
            <person name="Pohl T."/>
            <person name="Merkel B.J."/>
            <person name="Hornburger P."/>
            <person name="Mueller R.-W."/>
            <person name="Bruemmer F."/>
            <person name="Labrenz M."/>
            <person name="Spormann A.M."/>
            <person name="Op Den Camp H."/>
            <person name="Overmann J."/>
            <person name="Amann R."/>
            <person name="Jetten M.S.M."/>
            <person name="Mascher T."/>
            <person name="Medema M.H."/>
            <person name="Devos D.P."/>
            <person name="Kaster A.-K."/>
            <person name="Ovreas L."/>
            <person name="Rohde M."/>
            <person name="Galperin M.Y."/>
            <person name="Jogler C."/>
        </authorList>
    </citation>
    <scope>NUCLEOTIDE SEQUENCE [LARGE SCALE GENOMIC DNA]</scope>
    <source>
        <strain evidence="2 3">Q31b</strain>
    </source>
</reference>
<dbReference type="InterPro" id="IPR027417">
    <property type="entry name" value="P-loop_NTPase"/>
</dbReference>
<feature type="coiled-coil region" evidence="1">
    <location>
        <begin position="702"/>
        <end position="729"/>
    </location>
</feature>
<name>A0A5C6E7W6_9BACT</name>
<evidence type="ECO:0000256" key="1">
    <source>
        <dbReference type="SAM" id="Coils"/>
    </source>
</evidence>
<dbReference type="PANTHER" id="PTHR32114">
    <property type="entry name" value="ABC TRANSPORTER ABCH.3"/>
    <property type="match status" value="1"/>
</dbReference>
<protein>
    <submittedName>
        <fullName evidence="2">Chromosome segregation protein</fullName>
    </submittedName>
</protein>
<comment type="caution">
    <text evidence="2">The sequence shown here is derived from an EMBL/GenBank/DDBJ whole genome shotgun (WGS) entry which is preliminary data.</text>
</comment>
<dbReference type="SUPFAM" id="SSF52540">
    <property type="entry name" value="P-loop containing nucleoside triphosphate hydrolases"/>
    <property type="match status" value="2"/>
</dbReference>
<dbReference type="PANTHER" id="PTHR32114:SF2">
    <property type="entry name" value="ABC TRANSPORTER ABCH.3"/>
    <property type="match status" value="1"/>
</dbReference>
<evidence type="ECO:0000313" key="2">
    <source>
        <dbReference type="EMBL" id="TWU44930.1"/>
    </source>
</evidence>
<feature type="coiled-coil region" evidence="1">
    <location>
        <begin position="824"/>
        <end position="858"/>
    </location>
</feature>
<dbReference type="EMBL" id="SJPY01000001">
    <property type="protein sequence ID" value="TWU44930.1"/>
    <property type="molecule type" value="Genomic_DNA"/>
</dbReference>
<feature type="coiled-coil region" evidence="1">
    <location>
        <begin position="335"/>
        <end position="486"/>
    </location>
</feature>
<keyword evidence="3" id="KW-1185">Reference proteome</keyword>
<dbReference type="Proteomes" id="UP000315471">
    <property type="component" value="Unassembled WGS sequence"/>
</dbReference>
<sequence>MNPIYLSKIDISQFRAFGPNFSLSIPAQPGLVIVYGMNGLGKTTFFEAIEWLLTGDVRRIQEALPPRTSLDNHLTRHEAEPNSHFVAATFGAENRRISRSVSQHPSLSELAQLLVSPNWTSELEDISTYMRLTMFLPQARKFRFEEEKPKEQWQLLRGPAGVDRLDIMRRVLGGLSTKYAFDRVTKKLETEILTNRRDLSDWKEMLVKRLEFTTRLTDSRTESPEQAGAFLSELHDQVAGMAIPIEMPEAQEQRNWTPERRLSAFVRELDEAIDHVTGEIETLKQFPQIIAEWATVRSALESLTESQQPLADKIELTTSKRKAAEQAVERFRVVIVRQQQELTTIQEQRARAEQASEASARLLANRVVLSNRREEITEAKAKVHSLEQELEQIEKEEKKRSVFANQLSNVASRVTKFEAFRGRIDRLDSQNSECAKAIEELSKLQKEQSELQNQQERLDAKIVRAKAEGRRLKQQKEAALENAEAMTKAIAVICEHLAQDALSCPVCQANYELGELEKRARKSVAEAGFDTDQIDLSIQKNTDELNGDEEQLRSVNNRISELPPRLAALSRTISSRNEESSAIEQEGIGMGFDATTYREQLSKAIDENKIQVEQAKASIAALPSLEDSRERRGKIHSELEHFNNVVIGIQQKIDETVASIKEDESVLEAFQLQLGKPSIDGDEFARIVTELRSNEAKSKTLLGIAEQDFKKAEAEQAKVTKELEQLNGELELQIATRVTSQQRQTTLLDRWQQLLDGTPESATQQRGLSEREDTVEKMHNLRRQCIQTAERLTAWRLTFESSELITRIAEARKKHDNCSESELTAKLEAKIAETQRRLDHVKDVKERATKLATDLQEKVDEFNDGALRPLATRIQQFHNVLSPFRYQIGWKTRTVRGAIELRQSVSRESGLASQETPPQLELSDGQMAVQGLSTLLAASTEYRWSRWPALLLDDPLQSSDLLHTSAFIDIIRGLIVELGYQVFLSSHDMEEAKYIIRKCERSGINVTKCHLLGPRSNGVRAECS</sequence>
<organism evidence="2 3">
    <name type="scientific">Novipirellula aureliae</name>
    <dbReference type="NCBI Taxonomy" id="2527966"/>
    <lineage>
        <taxon>Bacteria</taxon>
        <taxon>Pseudomonadati</taxon>
        <taxon>Planctomycetota</taxon>
        <taxon>Planctomycetia</taxon>
        <taxon>Pirellulales</taxon>
        <taxon>Pirellulaceae</taxon>
        <taxon>Novipirellula</taxon>
    </lineage>
</organism>
<dbReference type="AlphaFoldDB" id="A0A5C6E7W6"/>
<evidence type="ECO:0000313" key="3">
    <source>
        <dbReference type="Proteomes" id="UP000315471"/>
    </source>
</evidence>
<dbReference type="Gene3D" id="3.40.50.300">
    <property type="entry name" value="P-loop containing nucleotide triphosphate hydrolases"/>
    <property type="match status" value="2"/>
</dbReference>